<dbReference type="SMART" id="SM00418">
    <property type="entry name" value="HTH_ARSR"/>
    <property type="match status" value="1"/>
</dbReference>
<keyword evidence="3" id="KW-0804">Transcription</keyword>
<evidence type="ECO:0000259" key="4">
    <source>
        <dbReference type="PROSITE" id="PS50987"/>
    </source>
</evidence>
<dbReference type="Proteomes" id="UP000885672">
    <property type="component" value="Unassembled WGS sequence"/>
</dbReference>
<keyword evidence="2" id="KW-0238">DNA-binding</keyword>
<dbReference type="PANTHER" id="PTHR43132:SF2">
    <property type="entry name" value="ARSENICAL RESISTANCE OPERON REPRESSOR ARSR-RELATED"/>
    <property type="match status" value="1"/>
</dbReference>
<dbReference type="PROSITE" id="PS50987">
    <property type="entry name" value="HTH_ARSR_2"/>
    <property type="match status" value="1"/>
</dbReference>
<protein>
    <submittedName>
        <fullName evidence="5">ArsR family transcriptional regulator</fullName>
    </submittedName>
</protein>
<feature type="domain" description="HTH arsR-type" evidence="4">
    <location>
        <begin position="4"/>
        <end position="110"/>
    </location>
</feature>
<dbReference type="EMBL" id="DSBX01000347">
    <property type="protein sequence ID" value="HDR00411.1"/>
    <property type="molecule type" value="Genomic_DNA"/>
</dbReference>
<reference evidence="5" key="1">
    <citation type="journal article" date="2020" name="mSystems">
        <title>Genome- and Community-Level Interaction Insights into Carbon Utilization and Element Cycling Functions of Hydrothermarchaeota in Hydrothermal Sediment.</title>
        <authorList>
            <person name="Zhou Z."/>
            <person name="Liu Y."/>
            <person name="Xu W."/>
            <person name="Pan J."/>
            <person name="Luo Z.H."/>
            <person name="Li M."/>
        </authorList>
    </citation>
    <scope>NUCLEOTIDE SEQUENCE [LARGE SCALE GENOMIC DNA]</scope>
    <source>
        <strain evidence="5">SpSt-1182</strain>
    </source>
</reference>
<dbReference type="Pfam" id="PF01022">
    <property type="entry name" value="HTH_5"/>
    <property type="match status" value="1"/>
</dbReference>
<dbReference type="CDD" id="cd00090">
    <property type="entry name" value="HTH_ARSR"/>
    <property type="match status" value="1"/>
</dbReference>
<dbReference type="AlphaFoldDB" id="A0A7V0T747"/>
<evidence type="ECO:0000313" key="5">
    <source>
        <dbReference type="EMBL" id="HDR00411.1"/>
    </source>
</evidence>
<dbReference type="InterPro" id="IPR036390">
    <property type="entry name" value="WH_DNA-bd_sf"/>
</dbReference>
<dbReference type="SUPFAM" id="SSF46785">
    <property type="entry name" value="Winged helix' DNA-binding domain"/>
    <property type="match status" value="1"/>
</dbReference>
<evidence type="ECO:0000256" key="1">
    <source>
        <dbReference type="ARBA" id="ARBA00023015"/>
    </source>
</evidence>
<dbReference type="InterPro" id="IPR001845">
    <property type="entry name" value="HTH_ArsR_DNA-bd_dom"/>
</dbReference>
<dbReference type="GO" id="GO:0003677">
    <property type="term" value="F:DNA binding"/>
    <property type="evidence" value="ECO:0007669"/>
    <property type="project" value="UniProtKB-KW"/>
</dbReference>
<proteinExistence type="predicted"/>
<organism evidence="5">
    <name type="scientific">candidate division WOR-3 bacterium</name>
    <dbReference type="NCBI Taxonomy" id="2052148"/>
    <lineage>
        <taxon>Bacteria</taxon>
        <taxon>Bacteria division WOR-3</taxon>
    </lineage>
</organism>
<accession>A0A7V0T747</accession>
<dbReference type="PANTHER" id="PTHR43132">
    <property type="entry name" value="ARSENICAL RESISTANCE OPERON REPRESSOR ARSR-RELATED"/>
    <property type="match status" value="1"/>
</dbReference>
<gene>
    <name evidence="5" type="ORF">ENN51_09040</name>
</gene>
<keyword evidence="1" id="KW-0805">Transcription regulation</keyword>
<dbReference type="InterPro" id="IPR051011">
    <property type="entry name" value="Metal_resp_trans_reg"/>
</dbReference>
<dbReference type="GO" id="GO:0003700">
    <property type="term" value="F:DNA-binding transcription factor activity"/>
    <property type="evidence" value="ECO:0007669"/>
    <property type="project" value="InterPro"/>
</dbReference>
<comment type="caution">
    <text evidence="5">The sequence shown here is derived from an EMBL/GenBank/DDBJ whole genome shotgun (WGS) entry which is preliminary data.</text>
</comment>
<dbReference type="InterPro" id="IPR011991">
    <property type="entry name" value="ArsR-like_HTH"/>
</dbReference>
<sequence>MSNSRIVPYPRLARAFKALAHPHRLKLLHRLMAGPRPAAACRASRICSCVGELGHDLGIAPSTVSHHLKKLHEAGLIRMARQGQRIECSVAPGVLSELAAFLAGQGTPGRRPRR</sequence>
<evidence type="ECO:0000256" key="2">
    <source>
        <dbReference type="ARBA" id="ARBA00023125"/>
    </source>
</evidence>
<dbReference type="Gene3D" id="1.10.10.10">
    <property type="entry name" value="Winged helix-like DNA-binding domain superfamily/Winged helix DNA-binding domain"/>
    <property type="match status" value="1"/>
</dbReference>
<name>A0A7V0T747_UNCW3</name>
<evidence type="ECO:0000256" key="3">
    <source>
        <dbReference type="ARBA" id="ARBA00023163"/>
    </source>
</evidence>
<dbReference type="InterPro" id="IPR036388">
    <property type="entry name" value="WH-like_DNA-bd_sf"/>
</dbReference>
<dbReference type="NCBIfam" id="NF033788">
    <property type="entry name" value="HTH_metalloreg"/>
    <property type="match status" value="1"/>
</dbReference>